<reference evidence="8 9" key="1">
    <citation type="submission" date="2018-07" db="EMBL/GenBank/DDBJ databases">
        <title>Arthrobacter sp. nov., isolated from raw cow's milk with high bacterial count.</title>
        <authorList>
            <person name="Hahne J."/>
            <person name="Isele D."/>
            <person name="Lipski A."/>
        </authorList>
    </citation>
    <scope>NUCLEOTIDE SEQUENCE [LARGE SCALE GENOMIC DNA]</scope>
    <source>
        <strain evidence="8 9">JZ R-183</strain>
    </source>
</reference>
<dbReference type="PROSITE" id="PS51462">
    <property type="entry name" value="NUDIX"/>
    <property type="match status" value="1"/>
</dbReference>
<dbReference type="AlphaFoldDB" id="A0A496PN19"/>
<keyword evidence="3" id="KW-0479">Metal-binding</keyword>
<dbReference type="Proteomes" id="UP000273119">
    <property type="component" value="Unassembled WGS sequence"/>
</dbReference>
<proteinExistence type="predicted"/>
<dbReference type="Pfam" id="PF00293">
    <property type="entry name" value="NUDIX"/>
    <property type="match status" value="1"/>
</dbReference>
<evidence type="ECO:0000256" key="4">
    <source>
        <dbReference type="ARBA" id="ARBA00022801"/>
    </source>
</evidence>
<feature type="domain" description="Nudix hydrolase" evidence="7">
    <location>
        <begin position="8"/>
        <end position="158"/>
    </location>
</feature>
<protein>
    <submittedName>
        <fullName evidence="8">CoA pyrophosphatase</fullName>
    </submittedName>
</protein>
<gene>
    <name evidence="8" type="ORF">DWQ67_00180</name>
</gene>
<keyword evidence="6" id="KW-0464">Manganese</keyword>
<evidence type="ECO:0000256" key="6">
    <source>
        <dbReference type="ARBA" id="ARBA00023211"/>
    </source>
</evidence>
<comment type="caution">
    <text evidence="8">The sequence shown here is derived from an EMBL/GenBank/DDBJ whole genome shotgun (WGS) entry which is preliminary data.</text>
</comment>
<dbReference type="PANTHER" id="PTHR12992">
    <property type="entry name" value="NUDIX HYDROLASE"/>
    <property type="match status" value="1"/>
</dbReference>
<dbReference type="InterPro" id="IPR000086">
    <property type="entry name" value="NUDIX_hydrolase_dom"/>
</dbReference>
<evidence type="ECO:0000256" key="2">
    <source>
        <dbReference type="ARBA" id="ARBA00001946"/>
    </source>
</evidence>
<evidence type="ECO:0000259" key="7">
    <source>
        <dbReference type="PROSITE" id="PS51462"/>
    </source>
</evidence>
<dbReference type="GO" id="GO:0046872">
    <property type="term" value="F:metal ion binding"/>
    <property type="evidence" value="ECO:0007669"/>
    <property type="project" value="UniProtKB-KW"/>
</dbReference>
<dbReference type="GO" id="GO:0010945">
    <property type="term" value="F:coenzyme A diphosphatase activity"/>
    <property type="evidence" value="ECO:0007669"/>
    <property type="project" value="InterPro"/>
</dbReference>
<dbReference type="InterPro" id="IPR015797">
    <property type="entry name" value="NUDIX_hydrolase-like_dom_sf"/>
</dbReference>
<keyword evidence="9" id="KW-1185">Reference proteome</keyword>
<comment type="cofactor">
    <cofactor evidence="2">
        <name>Mg(2+)</name>
        <dbReference type="ChEBI" id="CHEBI:18420"/>
    </cofactor>
</comment>
<evidence type="ECO:0000256" key="1">
    <source>
        <dbReference type="ARBA" id="ARBA00001936"/>
    </source>
</evidence>
<dbReference type="SUPFAM" id="SSF55811">
    <property type="entry name" value="Nudix"/>
    <property type="match status" value="1"/>
</dbReference>
<dbReference type="EMBL" id="QQXL01000001">
    <property type="protein sequence ID" value="RKW71931.1"/>
    <property type="molecule type" value="Genomic_DNA"/>
</dbReference>
<evidence type="ECO:0000256" key="5">
    <source>
        <dbReference type="ARBA" id="ARBA00022842"/>
    </source>
</evidence>
<accession>A0A496PN19</accession>
<sequence length="200" mass="21408">MRRRAQEPASRSAAVLVLFGVLDAEPAQHRCASVPADLDVLLVVRASGLRDHPGEIAFPGGGVEAQDATLQATALREAWEETGLDPAGVEVLGLLPAVPTVSRFEVTPVVGWWREQSRVGVVDAGESAAVFRVPVADLVDPAHRCVSVLRRGSEEWRMPAFQLPQGLLWGFTAGIVAGLLDELGWSEPWDEGVEVTPAGY</sequence>
<dbReference type="PANTHER" id="PTHR12992:SF11">
    <property type="entry name" value="MITOCHONDRIAL COENZYME A DIPHOSPHATASE NUDT8"/>
    <property type="match status" value="1"/>
</dbReference>
<dbReference type="Gene3D" id="3.90.79.10">
    <property type="entry name" value="Nucleoside Triphosphate Pyrophosphohydrolase"/>
    <property type="match status" value="1"/>
</dbReference>
<organism evidence="8 9">
    <name type="scientific">Galactobacter caseinivorans</name>
    <dbReference type="NCBI Taxonomy" id="2676123"/>
    <lineage>
        <taxon>Bacteria</taxon>
        <taxon>Bacillati</taxon>
        <taxon>Actinomycetota</taxon>
        <taxon>Actinomycetes</taxon>
        <taxon>Micrococcales</taxon>
        <taxon>Micrococcaceae</taxon>
        <taxon>Galactobacter</taxon>
    </lineage>
</organism>
<dbReference type="CDD" id="cd03426">
    <property type="entry name" value="NUDIX_CoAse_Nudt7"/>
    <property type="match status" value="1"/>
</dbReference>
<evidence type="ECO:0000313" key="8">
    <source>
        <dbReference type="EMBL" id="RKW71931.1"/>
    </source>
</evidence>
<dbReference type="InterPro" id="IPR045121">
    <property type="entry name" value="CoAse"/>
</dbReference>
<comment type="cofactor">
    <cofactor evidence="1">
        <name>Mn(2+)</name>
        <dbReference type="ChEBI" id="CHEBI:29035"/>
    </cofactor>
</comment>
<evidence type="ECO:0000313" key="9">
    <source>
        <dbReference type="Proteomes" id="UP000273119"/>
    </source>
</evidence>
<keyword evidence="5" id="KW-0460">Magnesium</keyword>
<keyword evidence="4" id="KW-0378">Hydrolase</keyword>
<evidence type="ECO:0000256" key="3">
    <source>
        <dbReference type="ARBA" id="ARBA00022723"/>
    </source>
</evidence>
<name>A0A496PN19_9MICC</name>